<evidence type="ECO:0000259" key="1">
    <source>
        <dbReference type="Pfam" id="PF09820"/>
    </source>
</evidence>
<feature type="domain" description="AAA-ATPase-like" evidence="1">
    <location>
        <begin position="7"/>
        <end position="96"/>
    </location>
</feature>
<sequence length="98" mass="11569">MNLQNLPLGINTLSVLHENNCVYVDKTKLAYHLIRIAGRFFLSRPRRFGKSLFVDTLKEIFEGNEKLFEGLYIHDKWDWSRKFPVIKIDFADGVLKNR</sequence>
<reference evidence="2 3" key="1">
    <citation type="submission" date="2017-06" db="EMBL/GenBank/DDBJ databases">
        <title>Genome variation in co-occurring toxic Cylindrospermopsis raciborskii strains determines phenotypic plasticity.</title>
        <authorList>
            <person name="Willis A."/>
            <person name="Woodhouse J."/>
            <person name="Ongley S."/>
            <person name="Jex A."/>
            <person name="Burford M."/>
            <person name="Neilan B."/>
        </authorList>
    </citation>
    <scope>NUCLEOTIDE SEQUENCE [LARGE SCALE GENOMIC DNA]</scope>
    <source>
        <strain evidence="2 3">C07</strain>
    </source>
</reference>
<dbReference type="PANTHER" id="PTHR34825">
    <property type="entry name" value="CONSERVED PROTEIN, WITH A WEAK D-GALACTARATE DEHYDRATASE/ALTRONATE HYDROLASE DOMAIN"/>
    <property type="match status" value="1"/>
</dbReference>
<keyword evidence="3" id="KW-1185">Reference proteome</keyword>
<evidence type="ECO:0000313" key="2">
    <source>
        <dbReference type="EMBL" id="PNJ90725.1"/>
    </source>
</evidence>
<gene>
    <name evidence="2" type="ORF">CEP15_19305</name>
</gene>
<dbReference type="Pfam" id="PF09820">
    <property type="entry name" value="AAA-ATPase_like"/>
    <property type="match status" value="1"/>
</dbReference>
<feature type="non-terminal residue" evidence="2">
    <location>
        <position position="98"/>
    </location>
</feature>
<organism evidence="2 3">
    <name type="scientific">Cylindrospermopsis raciborskii C07</name>
    <dbReference type="NCBI Taxonomy" id="2014886"/>
    <lineage>
        <taxon>Bacteria</taxon>
        <taxon>Bacillati</taxon>
        <taxon>Cyanobacteriota</taxon>
        <taxon>Cyanophyceae</taxon>
        <taxon>Nostocales</taxon>
        <taxon>Aphanizomenonaceae</taxon>
        <taxon>Cylindrospermopsis</taxon>
    </lineage>
</organism>
<dbReference type="PANTHER" id="PTHR34825:SF1">
    <property type="entry name" value="AAA-ATPASE-LIKE DOMAIN-CONTAINING PROTEIN"/>
    <property type="match status" value="1"/>
</dbReference>
<comment type="caution">
    <text evidence="2">The sequence shown here is derived from an EMBL/GenBank/DDBJ whole genome shotgun (WGS) entry which is preliminary data.</text>
</comment>
<dbReference type="InterPro" id="IPR018631">
    <property type="entry name" value="AAA-ATPase-like_dom"/>
</dbReference>
<accession>A0ABX4WGA7</accession>
<protein>
    <recommendedName>
        <fullName evidence="1">AAA-ATPase-like domain-containing protein</fullName>
    </recommendedName>
</protein>
<dbReference type="RefSeq" id="WP_180982147.1">
    <property type="nucleotide sequence ID" value="NZ_NJHS01000447.1"/>
</dbReference>
<name>A0ABX4WGA7_9CYAN</name>
<evidence type="ECO:0000313" key="3">
    <source>
        <dbReference type="Proteomes" id="UP000236284"/>
    </source>
</evidence>
<dbReference type="Proteomes" id="UP000236284">
    <property type="component" value="Unassembled WGS sequence"/>
</dbReference>
<proteinExistence type="predicted"/>
<dbReference type="EMBL" id="NJHS01000447">
    <property type="protein sequence ID" value="PNJ90725.1"/>
    <property type="molecule type" value="Genomic_DNA"/>
</dbReference>